<keyword evidence="1" id="KW-0328">Glycosyltransferase</keyword>
<name>A0ABT5MFA1_9BURK</name>
<organism evidence="3 4">
    <name type="scientific">Curvibacter microcysteis</name>
    <dbReference type="NCBI Taxonomy" id="3026419"/>
    <lineage>
        <taxon>Bacteria</taxon>
        <taxon>Pseudomonadati</taxon>
        <taxon>Pseudomonadota</taxon>
        <taxon>Betaproteobacteria</taxon>
        <taxon>Burkholderiales</taxon>
        <taxon>Comamonadaceae</taxon>
        <taxon>Curvibacter</taxon>
    </lineage>
</organism>
<dbReference type="Proteomes" id="UP001528672">
    <property type="component" value="Unassembled WGS sequence"/>
</dbReference>
<comment type="caution">
    <text evidence="3">The sequence shown here is derived from an EMBL/GenBank/DDBJ whole genome shotgun (WGS) entry which is preliminary data.</text>
</comment>
<dbReference type="PANTHER" id="PTHR34136:SF1">
    <property type="entry name" value="UDP-N-ACETYL-D-MANNOSAMINURONIC ACID TRANSFERASE"/>
    <property type="match status" value="1"/>
</dbReference>
<evidence type="ECO:0000256" key="1">
    <source>
        <dbReference type="ARBA" id="ARBA00022676"/>
    </source>
</evidence>
<evidence type="ECO:0000313" key="3">
    <source>
        <dbReference type="EMBL" id="MDD0814592.1"/>
    </source>
</evidence>
<evidence type="ECO:0000313" key="4">
    <source>
        <dbReference type="Proteomes" id="UP001528672"/>
    </source>
</evidence>
<reference evidence="3 4" key="1">
    <citation type="submission" date="2023-02" db="EMBL/GenBank/DDBJ databases">
        <title>Bacterial whole genome sequence for Curvibacter sp. HBC28.</title>
        <authorList>
            <person name="Le V."/>
            <person name="Ko S.-R."/>
            <person name="Ahn C.-Y."/>
            <person name="Oh H.-M."/>
        </authorList>
    </citation>
    <scope>NUCLEOTIDE SEQUENCE [LARGE SCALE GENOMIC DNA]</scope>
    <source>
        <strain evidence="3 4">HBC28</strain>
    </source>
</reference>
<dbReference type="PANTHER" id="PTHR34136">
    <property type="match status" value="1"/>
</dbReference>
<proteinExistence type="predicted"/>
<dbReference type="EMBL" id="JAQSIO010000002">
    <property type="protein sequence ID" value="MDD0814592.1"/>
    <property type="molecule type" value="Genomic_DNA"/>
</dbReference>
<dbReference type="Pfam" id="PF03808">
    <property type="entry name" value="Glyco_tran_WecG"/>
    <property type="match status" value="1"/>
</dbReference>
<dbReference type="CDD" id="cd06533">
    <property type="entry name" value="Glyco_transf_WecG_TagA"/>
    <property type="match status" value="1"/>
</dbReference>
<dbReference type="InterPro" id="IPR004629">
    <property type="entry name" value="WecG_TagA_CpsF"/>
</dbReference>
<dbReference type="NCBIfam" id="TIGR00696">
    <property type="entry name" value="wecG_tagA_cpsF"/>
    <property type="match status" value="1"/>
</dbReference>
<sequence>MKKISVIGMGVSPVTAESLAELVCNWVKSANFGRYVVFANAHVLVTGNQAPDFSKVLEAADIVAPDGFPVAWMLRRLGSPNQSRVPGPDFMNLLFRRAEQLGISVFFYGSHNSTLDKLKLNLCRSFPGLNISGVYSPPFSAISSLENKKIIDHINSLGPGIIFVGLGCPKQEYWMFNNANKLNSVLLGVGAGFDFHAGTLRRAPEWMGRIGMEWIYRLVSEPKRLFFRYLVTNTVFVFKAAGQLFRRDSSH</sequence>
<accession>A0ABT5MFA1</accession>
<gene>
    <name evidence="3" type="ORF">PSQ39_08120</name>
</gene>
<evidence type="ECO:0000256" key="2">
    <source>
        <dbReference type="ARBA" id="ARBA00022679"/>
    </source>
</evidence>
<dbReference type="RefSeq" id="WP_273926235.1">
    <property type="nucleotide sequence ID" value="NZ_JAQSIO010000002.1"/>
</dbReference>
<keyword evidence="2" id="KW-0808">Transferase</keyword>
<keyword evidence="4" id="KW-1185">Reference proteome</keyword>
<protein>
    <submittedName>
        <fullName evidence="3">WecB/TagA/CpsF family glycosyltransferase</fullName>
    </submittedName>
</protein>